<keyword evidence="11" id="KW-0378">Hydrolase</keyword>
<keyword evidence="8" id="KW-0479">Metal-binding</keyword>
<keyword evidence="5" id="KW-0548">Nucleotidyltransferase</keyword>
<feature type="domain" description="CRESS-DNA virus Rep endonuclease" evidence="14">
    <location>
        <begin position="2"/>
        <end position="113"/>
    </location>
</feature>
<dbReference type="Pfam" id="PF08283">
    <property type="entry name" value="Gemini_AL1_M"/>
    <property type="match status" value="1"/>
</dbReference>
<dbReference type="GO" id="GO:0042025">
    <property type="term" value="C:host cell nucleus"/>
    <property type="evidence" value="ECO:0007669"/>
    <property type="project" value="UniProtKB-SubCell"/>
</dbReference>
<evidence type="ECO:0000256" key="1">
    <source>
        <dbReference type="ARBA" id="ARBA00004147"/>
    </source>
</evidence>
<dbReference type="GO" id="GO:0046872">
    <property type="term" value="F:metal ion binding"/>
    <property type="evidence" value="ECO:0007669"/>
    <property type="project" value="UniProtKB-KW"/>
</dbReference>
<dbReference type="InterPro" id="IPR027417">
    <property type="entry name" value="P-loop_NTPase"/>
</dbReference>
<comment type="subcellular location">
    <subcellularLocation>
        <location evidence="1">Host nucleus</location>
    </subcellularLocation>
</comment>
<proteinExistence type="predicted"/>
<dbReference type="EMBL" id="MW182883">
    <property type="protein sequence ID" value="QTE03573.1"/>
    <property type="molecule type" value="Genomic_DNA"/>
</dbReference>
<dbReference type="PRINTS" id="PR00228">
    <property type="entry name" value="GEMCOATCLVL1"/>
</dbReference>
<keyword evidence="7" id="KW-0540">Nuclease</keyword>
<dbReference type="InterPro" id="IPR001301">
    <property type="entry name" value="Gemini_AL1_CLV"/>
</dbReference>
<sequence>MKVQSDTRLASMGKSESWTNVCFTSYCAEPPIRGDRVSYLVYQREAGNAQHREHWQGYAESSSKGGLSIKLWQSELSSPGAHIERRKGTQEQAIAYCCKEDTRLAEPVKSGEPAVSRKRKGELVDEVYASAAETATSSSEYLGMIADGDPKGFAKSFCNIKAAANHLFPEEIFPPYIAPKWCNKAWDIPAALSQWVREELPKQDRPKCLVLVGPSRLGKTQWARSLGRHMYWRGTTNVTKWDSAAKYLIFDDIEWQFIPQKKSLLTCMGAATVTDKYKGKKDIMVDKPAIVLCNEFDIDSIPESAYWRKNLCIVNVTEPLFQSRQTCIALD</sequence>
<dbReference type="GO" id="GO:0000166">
    <property type="term" value="F:nucleotide binding"/>
    <property type="evidence" value="ECO:0007669"/>
    <property type="project" value="UniProtKB-KW"/>
</dbReference>
<dbReference type="InterPro" id="IPR049912">
    <property type="entry name" value="CRESS_DNA_REP"/>
</dbReference>
<keyword evidence="13" id="KW-0238">DNA-binding</keyword>
<evidence type="ECO:0000256" key="2">
    <source>
        <dbReference type="ARBA" id="ARBA00014531"/>
    </source>
</evidence>
<evidence type="ECO:0000256" key="7">
    <source>
        <dbReference type="ARBA" id="ARBA00022722"/>
    </source>
</evidence>
<keyword evidence="3" id="KW-1048">Host nucleus</keyword>
<dbReference type="InterPro" id="IPR022692">
    <property type="entry name" value="Gemini_AL1_REP_central"/>
</dbReference>
<dbReference type="Gene3D" id="3.40.1310.20">
    <property type="match status" value="1"/>
</dbReference>
<evidence type="ECO:0000256" key="11">
    <source>
        <dbReference type="ARBA" id="ARBA00022801"/>
    </source>
</evidence>
<evidence type="ECO:0000256" key="4">
    <source>
        <dbReference type="ARBA" id="ARBA00022679"/>
    </source>
</evidence>
<evidence type="ECO:0000256" key="9">
    <source>
        <dbReference type="ARBA" id="ARBA00022741"/>
    </source>
</evidence>
<dbReference type="GO" id="GO:0016888">
    <property type="term" value="F:DNA endonuclease activity, producing 5'-phosphomonoesters"/>
    <property type="evidence" value="ECO:0007669"/>
    <property type="project" value="InterPro"/>
</dbReference>
<evidence type="ECO:0000256" key="10">
    <source>
        <dbReference type="ARBA" id="ARBA00022759"/>
    </source>
</evidence>
<evidence type="ECO:0000256" key="3">
    <source>
        <dbReference type="ARBA" id="ARBA00022562"/>
    </source>
</evidence>
<dbReference type="GO" id="GO:0003677">
    <property type="term" value="F:DNA binding"/>
    <property type="evidence" value="ECO:0007669"/>
    <property type="project" value="UniProtKB-KW"/>
</dbReference>
<evidence type="ECO:0000256" key="5">
    <source>
        <dbReference type="ARBA" id="ARBA00022695"/>
    </source>
</evidence>
<dbReference type="Gene3D" id="3.40.50.300">
    <property type="entry name" value="P-loop containing nucleotide triphosphate hydrolases"/>
    <property type="match status" value="1"/>
</dbReference>
<dbReference type="GO" id="GO:0006260">
    <property type="term" value="P:DNA replication"/>
    <property type="evidence" value="ECO:0007669"/>
    <property type="project" value="UniProtKB-KW"/>
</dbReference>
<evidence type="ECO:0000256" key="13">
    <source>
        <dbReference type="ARBA" id="ARBA00023125"/>
    </source>
</evidence>
<evidence type="ECO:0000259" key="14">
    <source>
        <dbReference type="PROSITE" id="PS52020"/>
    </source>
</evidence>
<dbReference type="GO" id="GO:0016779">
    <property type="term" value="F:nucleotidyltransferase activity"/>
    <property type="evidence" value="ECO:0007669"/>
    <property type="project" value="UniProtKB-KW"/>
</dbReference>
<dbReference type="GO" id="GO:0005198">
    <property type="term" value="F:structural molecule activity"/>
    <property type="evidence" value="ECO:0007669"/>
    <property type="project" value="InterPro"/>
</dbReference>
<dbReference type="PROSITE" id="PS52020">
    <property type="entry name" value="CRESS_DNA_REP"/>
    <property type="match status" value="1"/>
</dbReference>
<dbReference type="Pfam" id="PF02407">
    <property type="entry name" value="Viral_Rep"/>
    <property type="match status" value="1"/>
</dbReference>
<keyword evidence="10" id="KW-0255">Endonuclease</keyword>
<evidence type="ECO:0000256" key="8">
    <source>
        <dbReference type="ARBA" id="ARBA00022723"/>
    </source>
</evidence>
<keyword evidence="6" id="KW-0235">DNA replication</keyword>
<evidence type="ECO:0000313" key="15">
    <source>
        <dbReference type="EMBL" id="QTE03573.1"/>
    </source>
</evidence>
<keyword evidence="12" id="KW-0190">Covalent protein-DNA linkage</keyword>
<evidence type="ECO:0000256" key="12">
    <source>
        <dbReference type="ARBA" id="ARBA00023124"/>
    </source>
</evidence>
<dbReference type="SUPFAM" id="SSF52540">
    <property type="entry name" value="P-loop containing nucleoside triphosphate hydrolases"/>
    <property type="match status" value="1"/>
</dbReference>
<keyword evidence="4" id="KW-0808">Transferase</keyword>
<evidence type="ECO:0000256" key="6">
    <source>
        <dbReference type="ARBA" id="ARBA00022705"/>
    </source>
</evidence>
<name>A0A8A4XBH7_9VIRU</name>
<protein>
    <recommendedName>
        <fullName evidence="2">Replication-associated protein</fullName>
    </recommendedName>
</protein>
<reference evidence="15" key="1">
    <citation type="submission" date="2020-10" db="EMBL/GenBank/DDBJ databases">
        <title>CRESS DNA virus dark matter in the feces of wild birds.</title>
        <authorList>
            <person name="Yang S."/>
            <person name="Zhang W."/>
        </authorList>
    </citation>
    <scope>NUCLEOTIDE SEQUENCE</scope>
    <source>
        <strain evidence="15">Rfb93usv10</strain>
    </source>
</reference>
<accession>A0A8A4XBH7</accession>
<keyword evidence="9" id="KW-0547">Nucleotide-binding</keyword>
<organism evidence="15">
    <name type="scientific">Tarsiger cyanurus CRESS-DNA-virus sp</name>
    <dbReference type="NCBI Taxonomy" id="2815060"/>
    <lineage>
        <taxon>Viruses</taxon>
        <taxon>Monodnaviria</taxon>
        <taxon>Shotokuvirae</taxon>
        <taxon>Cressdnaviricota</taxon>
    </lineage>
</organism>